<feature type="binding site" evidence="5">
    <location>
        <position position="33"/>
    </location>
    <ligand>
        <name>chlorophyll a</name>
        <dbReference type="ChEBI" id="CHEBI:58416"/>
        <label>1</label>
    </ligand>
</feature>
<sequence>MGYSWSTPGVGAIWDPLGLAKTPAKFERLRYVEVKHGRIAMLAVLGHLTAGSGARFPGELANSVKFTSIEGTGFAALSKLSPADIGLIVFAVGFLELRVMKETVKGEFPGDLRNGLFKEGWDAYSEMDKDRKINIELNNGRAAMMGITGMMMHEMLGVSPYFPQTPGPW</sequence>
<dbReference type="GO" id="GO:0009507">
    <property type="term" value="C:chloroplast"/>
    <property type="evidence" value="ECO:0007669"/>
    <property type="project" value="UniProtKB-SubCell"/>
</dbReference>
<keyword evidence="2" id="KW-0150">Chloroplast</keyword>
<dbReference type="InterPro" id="IPR022796">
    <property type="entry name" value="Chloroa_b-bind"/>
</dbReference>
<reference evidence="7" key="1">
    <citation type="journal article" date="2015" name="PLoS Genet.">
        <title>Genome Sequence and Transcriptome Analyses of Chrysochromulina tobin: Metabolic Tools for Enhanced Algal Fitness in the Prominent Order Prymnesiales (Haptophyceae).</title>
        <authorList>
            <person name="Hovde B.T."/>
            <person name="Deodato C.R."/>
            <person name="Hunsperger H.M."/>
            <person name="Ryken S.A."/>
            <person name="Yost W."/>
            <person name="Jha R.K."/>
            <person name="Patterson J."/>
            <person name="Monnat R.J. Jr."/>
            <person name="Barlow S.B."/>
            <person name="Starkenburg S.R."/>
            <person name="Cattolico R.A."/>
        </authorList>
    </citation>
    <scope>NUCLEOTIDE SEQUENCE</scope>
    <source>
        <strain evidence="7">CCMP291</strain>
    </source>
</reference>
<name>A0A0M0K0H9_9EUKA</name>
<keyword evidence="4" id="KW-0934">Plastid</keyword>
<dbReference type="Gene3D" id="1.10.3460.10">
    <property type="entry name" value="Chlorophyll a/b binding protein domain"/>
    <property type="match status" value="1"/>
</dbReference>
<feature type="binding site" evidence="5">
    <location>
        <position position="36"/>
    </location>
    <ligand>
        <name>chlorophyll a</name>
        <dbReference type="ChEBI" id="CHEBI:58416"/>
        <label>1</label>
    </ligand>
</feature>
<dbReference type="Proteomes" id="UP000037460">
    <property type="component" value="Unassembled WGS sequence"/>
</dbReference>
<gene>
    <name evidence="6" type="ORF">Ctob_010006</name>
</gene>
<accession>A0A0M0K0H9</accession>
<feature type="binding site" evidence="5">
    <location>
        <position position="141"/>
    </location>
    <ligand>
        <name>chlorophyll a</name>
        <dbReference type="ChEBI" id="CHEBI:58416"/>
        <label>1</label>
    </ligand>
</feature>
<dbReference type="InterPro" id="IPR001344">
    <property type="entry name" value="Chloro_AB-bd_pln"/>
</dbReference>
<evidence type="ECO:0000256" key="3">
    <source>
        <dbReference type="ARBA" id="ARBA00022531"/>
    </source>
</evidence>
<dbReference type="Pfam" id="PF00504">
    <property type="entry name" value="Chloroa_b-bind"/>
    <property type="match status" value="1"/>
</dbReference>
<keyword evidence="7" id="KW-1185">Reference proteome</keyword>
<feature type="binding site" evidence="5">
    <location>
        <position position="14"/>
    </location>
    <ligand>
        <name>chlorophyll a</name>
        <dbReference type="ChEBI" id="CHEBI:58416"/>
        <label>1</label>
    </ligand>
</feature>
<keyword evidence="3" id="KW-0602">Photosynthesis</keyword>
<comment type="caution">
    <text evidence="6">The sequence shown here is derived from an EMBL/GenBank/DDBJ whole genome shotgun (WGS) entry which is preliminary data.</text>
</comment>
<evidence type="ECO:0000256" key="2">
    <source>
        <dbReference type="ARBA" id="ARBA00022528"/>
    </source>
</evidence>
<evidence type="ECO:0000313" key="7">
    <source>
        <dbReference type="Proteomes" id="UP000037460"/>
    </source>
</evidence>
<comment type="subcellular location">
    <subcellularLocation>
        <location evidence="1">Plastid</location>
        <location evidence="1">Chloroplast</location>
    </subcellularLocation>
</comment>
<dbReference type="GO" id="GO:0016020">
    <property type="term" value="C:membrane"/>
    <property type="evidence" value="ECO:0007669"/>
    <property type="project" value="InterPro"/>
</dbReference>
<dbReference type="SUPFAM" id="SSF103511">
    <property type="entry name" value="Chlorophyll a-b binding protein"/>
    <property type="match status" value="1"/>
</dbReference>
<dbReference type="PANTHER" id="PTHR21649">
    <property type="entry name" value="CHLOROPHYLL A/B BINDING PROTEIN"/>
    <property type="match status" value="1"/>
</dbReference>
<dbReference type="OrthoDB" id="423598at2759"/>
<evidence type="ECO:0000256" key="4">
    <source>
        <dbReference type="ARBA" id="ARBA00022640"/>
    </source>
</evidence>
<dbReference type="EMBL" id="JWZX01001804">
    <property type="protein sequence ID" value="KOO32314.1"/>
    <property type="molecule type" value="Genomic_DNA"/>
</dbReference>
<evidence type="ECO:0000313" key="6">
    <source>
        <dbReference type="EMBL" id="KOO32314.1"/>
    </source>
</evidence>
<proteinExistence type="predicted"/>
<evidence type="ECO:0000256" key="5">
    <source>
        <dbReference type="PIRSR" id="PIRSR601344-1"/>
    </source>
</evidence>
<keyword evidence="5" id="KW-0157">Chromophore</keyword>
<protein>
    <submittedName>
        <fullName evidence="6">Protein fucoxanthin chlorophyll a c protein</fullName>
    </submittedName>
</protein>
<dbReference type="GO" id="GO:0016168">
    <property type="term" value="F:chlorophyll binding"/>
    <property type="evidence" value="ECO:0007669"/>
    <property type="project" value="UniProtKB-KW"/>
</dbReference>
<evidence type="ECO:0000256" key="1">
    <source>
        <dbReference type="ARBA" id="ARBA00004229"/>
    </source>
</evidence>
<dbReference type="GO" id="GO:0009765">
    <property type="term" value="P:photosynthesis, light harvesting"/>
    <property type="evidence" value="ECO:0007669"/>
    <property type="project" value="InterPro"/>
</dbReference>
<feature type="binding site" description="axial binding residue" evidence="5">
    <location>
        <position position="102"/>
    </location>
    <ligand>
        <name>chlorophyll a</name>
        <dbReference type="ChEBI" id="CHEBI:58416"/>
        <label>1</label>
    </ligand>
    <ligandPart>
        <name>Mg</name>
        <dbReference type="ChEBI" id="CHEBI:25107"/>
    </ligandPart>
</feature>
<feature type="binding site" evidence="5">
    <location>
        <position position="139"/>
    </location>
    <ligand>
        <name>chlorophyll a</name>
        <dbReference type="ChEBI" id="CHEBI:58416"/>
        <label>1</label>
    </ligand>
</feature>
<organism evidence="6 7">
    <name type="scientific">Chrysochromulina tobinii</name>
    <dbReference type="NCBI Taxonomy" id="1460289"/>
    <lineage>
        <taxon>Eukaryota</taxon>
        <taxon>Haptista</taxon>
        <taxon>Haptophyta</taxon>
        <taxon>Prymnesiophyceae</taxon>
        <taxon>Prymnesiales</taxon>
        <taxon>Chrysochromulinaceae</taxon>
        <taxon>Chrysochromulina</taxon>
    </lineage>
</organism>
<feature type="binding site" description="axial binding residue" evidence="5">
    <location>
        <position position="38"/>
    </location>
    <ligand>
        <name>chlorophyll b</name>
        <dbReference type="ChEBI" id="CHEBI:61721"/>
        <label>1</label>
    </ligand>
    <ligandPart>
        <name>Mg</name>
        <dbReference type="ChEBI" id="CHEBI:25107"/>
    </ligandPart>
</feature>
<feature type="binding site" evidence="5">
    <location>
        <position position="136"/>
    </location>
    <ligand>
        <name>chlorophyll a</name>
        <dbReference type="ChEBI" id="CHEBI:58416"/>
        <label>1</label>
    </ligand>
</feature>
<keyword evidence="5" id="KW-0148">Chlorophyll</keyword>
<dbReference type="AlphaFoldDB" id="A0A0M0K0H9"/>